<evidence type="ECO:0000256" key="3">
    <source>
        <dbReference type="ARBA" id="ARBA00011355"/>
    </source>
</evidence>
<dbReference type="SUPFAM" id="SSF52402">
    <property type="entry name" value="Adenine nucleotide alpha hydrolases-like"/>
    <property type="match status" value="1"/>
</dbReference>
<proteinExistence type="inferred from homology"/>
<comment type="function">
    <text evidence="7">The electron transfer flavoprotein serves as a specific electron acceptor for other dehydrogenases. It transfers the electrons to the main respiratory chain via ETF-ubiquinone oxidoreductase (ETF dehydrogenase).</text>
</comment>
<sequence length="261" mass="27266">MPVTRILTCVKFVPDTADEVEFAADHTIGRPAAGSMLSELDEYAVEQALQLRDALPGSTVSVLTVGPEQAEGALRKALQMGADEAYLVTDDAIACSDVFGTVRVLTAAALTVPDVVVVLCGMSSTDGEMGVLPALLAGGLGWPLLSLAATLTVTEAGLRIERTDEVGTRTVEATLPAVVSVTDRSGEARYPTFKDVMAAKKKTVTRLDLAALGVAPAEVGAVAARVQVRDITRNPDRPPGRVVVDHEGSSVDELVAFLTAR</sequence>
<evidence type="ECO:0000313" key="9">
    <source>
        <dbReference type="EMBL" id="RYV49623.1"/>
    </source>
</evidence>
<dbReference type="OrthoDB" id="9804960at2"/>
<dbReference type="PANTHER" id="PTHR21294:SF8">
    <property type="entry name" value="ELECTRON TRANSFER FLAVOPROTEIN SUBUNIT BETA"/>
    <property type="match status" value="1"/>
</dbReference>
<keyword evidence="6" id="KW-0249">Electron transport</keyword>
<gene>
    <name evidence="9" type="ORF">EUA98_17810</name>
</gene>
<feature type="domain" description="Electron transfer flavoprotein alpha/beta-subunit N-terminal" evidence="8">
    <location>
        <begin position="25"/>
        <end position="216"/>
    </location>
</feature>
<dbReference type="EMBL" id="SDWW01000061">
    <property type="protein sequence ID" value="RYV49623.1"/>
    <property type="molecule type" value="Genomic_DNA"/>
</dbReference>
<dbReference type="AlphaFoldDB" id="A0A4Q5MXG1"/>
<evidence type="ECO:0000256" key="6">
    <source>
        <dbReference type="ARBA" id="ARBA00022982"/>
    </source>
</evidence>
<reference evidence="9 10" key="1">
    <citation type="submission" date="2019-01" db="EMBL/GenBank/DDBJ databases">
        <title>Novel species of Cellulomonas.</title>
        <authorList>
            <person name="Liu Q."/>
            <person name="Xin Y.-H."/>
        </authorList>
    </citation>
    <scope>NUCLEOTIDE SEQUENCE [LARGE SCALE GENOMIC DNA]</scope>
    <source>
        <strain evidence="9 10">HLT2-17</strain>
    </source>
</reference>
<dbReference type="InterPro" id="IPR012255">
    <property type="entry name" value="ETF_b"/>
</dbReference>
<evidence type="ECO:0000256" key="5">
    <source>
        <dbReference type="ARBA" id="ARBA00022448"/>
    </source>
</evidence>
<comment type="similarity">
    <text evidence="2">Belongs to the ETF beta-subunit/FixA family.</text>
</comment>
<dbReference type="SMART" id="SM00893">
    <property type="entry name" value="ETF"/>
    <property type="match status" value="1"/>
</dbReference>
<protein>
    <recommendedName>
        <fullName evidence="4">Electron transfer flavoprotein subunit beta</fullName>
    </recommendedName>
</protein>
<comment type="caution">
    <text evidence="9">The sequence shown here is derived from an EMBL/GenBank/DDBJ whole genome shotgun (WGS) entry which is preliminary data.</text>
</comment>
<dbReference type="Pfam" id="PF01012">
    <property type="entry name" value="ETF"/>
    <property type="match status" value="1"/>
</dbReference>
<dbReference type="Gene3D" id="3.40.50.620">
    <property type="entry name" value="HUPs"/>
    <property type="match status" value="1"/>
</dbReference>
<comment type="subunit">
    <text evidence="3">Heterodimer of an alpha and a beta subunit.</text>
</comment>
<dbReference type="Proteomes" id="UP000293764">
    <property type="component" value="Unassembled WGS sequence"/>
</dbReference>
<dbReference type="GO" id="GO:0005829">
    <property type="term" value="C:cytosol"/>
    <property type="evidence" value="ECO:0007669"/>
    <property type="project" value="TreeGrafter"/>
</dbReference>
<evidence type="ECO:0000256" key="4">
    <source>
        <dbReference type="ARBA" id="ARBA00016797"/>
    </source>
</evidence>
<accession>A0A4Q5MXG1</accession>
<dbReference type="InterPro" id="IPR014729">
    <property type="entry name" value="Rossmann-like_a/b/a_fold"/>
</dbReference>
<name>A0A4Q5MXG1_9MICO</name>
<dbReference type="PANTHER" id="PTHR21294">
    <property type="entry name" value="ELECTRON TRANSFER FLAVOPROTEIN BETA-SUBUNIT"/>
    <property type="match status" value="1"/>
</dbReference>
<keyword evidence="10" id="KW-1185">Reference proteome</keyword>
<dbReference type="CDD" id="cd01714">
    <property type="entry name" value="ETF_beta"/>
    <property type="match status" value="1"/>
</dbReference>
<evidence type="ECO:0000256" key="2">
    <source>
        <dbReference type="ARBA" id="ARBA00007557"/>
    </source>
</evidence>
<evidence type="ECO:0000256" key="7">
    <source>
        <dbReference type="ARBA" id="ARBA00025649"/>
    </source>
</evidence>
<evidence type="ECO:0000313" key="10">
    <source>
        <dbReference type="Proteomes" id="UP000293764"/>
    </source>
</evidence>
<evidence type="ECO:0000256" key="1">
    <source>
        <dbReference type="ARBA" id="ARBA00001974"/>
    </source>
</evidence>
<keyword evidence="5" id="KW-0813">Transport</keyword>
<organism evidence="9 10">
    <name type="scientific">Pengzhenrongella frigida</name>
    <dbReference type="NCBI Taxonomy" id="1259133"/>
    <lineage>
        <taxon>Bacteria</taxon>
        <taxon>Bacillati</taxon>
        <taxon>Actinomycetota</taxon>
        <taxon>Actinomycetes</taxon>
        <taxon>Micrococcales</taxon>
        <taxon>Pengzhenrongella</taxon>
    </lineage>
</organism>
<dbReference type="PIRSF" id="PIRSF000090">
    <property type="entry name" value="Beta-ETF"/>
    <property type="match status" value="1"/>
</dbReference>
<dbReference type="GO" id="GO:0009055">
    <property type="term" value="F:electron transfer activity"/>
    <property type="evidence" value="ECO:0007669"/>
    <property type="project" value="InterPro"/>
</dbReference>
<dbReference type="InterPro" id="IPR033948">
    <property type="entry name" value="ETF_beta_N"/>
</dbReference>
<comment type="cofactor">
    <cofactor evidence="1">
        <name>FAD</name>
        <dbReference type="ChEBI" id="CHEBI:57692"/>
    </cofactor>
</comment>
<evidence type="ECO:0000259" key="8">
    <source>
        <dbReference type="SMART" id="SM00893"/>
    </source>
</evidence>
<dbReference type="InterPro" id="IPR014730">
    <property type="entry name" value="ETF_a/b_N"/>
</dbReference>